<dbReference type="AlphaFoldDB" id="A0A8J5G566"/>
<dbReference type="InterPro" id="IPR026992">
    <property type="entry name" value="DIOX_N"/>
</dbReference>
<dbReference type="InterPro" id="IPR027443">
    <property type="entry name" value="IPNS-like_sf"/>
</dbReference>
<evidence type="ECO:0000256" key="4">
    <source>
        <dbReference type="SAM" id="MobiDB-lite"/>
    </source>
</evidence>
<feature type="domain" description="Non-haem dioxygenase N-terminal" evidence="5">
    <location>
        <begin position="47"/>
        <end position="109"/>
    </location>
</feature>
<evidence type="ECO:0000256" key="1">
    <source>
        <dbReference type="ARBA" id="ARBA00022723"/>
    </source>
</evidence>
<keyword evidence="7" id="KW-1185">Reference proteome</keyword>
<keyword evidence="2" id="KW-0560">Oxidoreductase</keyword>
<dbReference type="Gene3D" id="2.60.120.330">
    <property type="entry name" value="B-lactam Antibiotic, Isopenicillin N Synthase, Chain"/>
    <property type="match status" value="1"/>
</dbReference>
<feature type="compositionally biased region" description="Polar residues" evidence="4">
    <location>
        <begin position="1"/>
        <end position="26"/>
    </location>
</feature>
<keyword evidence="1" id="KW-0479">Metal-binding</keyword>
<dbReference type="Pfam" id="PF14226">
    <property type="entry name" value="DIOX_N"/>
    <property type="match status" value="1"/>
</dbReference>
<dbReference type="Proteomes" id="UP000734854">
    <property type="component" value="Unassembled WGS sequence"/>
</dbReference>
<evidence type="ECO:0000313" key="6">
    <source>
        <dbReference type="EMBL" id="KAG6500001.1"/>
    </source>
</evidence>
<evidence type="ECO:0000256" key="3">
    <source>
        <dbReference type="ARBA" id="ARBA00023004"/>
    </source>
</evidence>
<dbReference type="GO" id="GO:0016491">
    <property type="term" value="F:oxidoreductase activity"/>
    <property type="evidence" value="ECO:0007669"/>
    <property type="project" value="UniProtKB-KW"/>
</dbReference>
<proteinExistence type="predicted"/>
<protein>
    <recommendedName>
        <fullName evidence="5">Non-haem dioxygenase N-terminal domain-containing protein</fullName>
    </recommendedName>
</protein>
<evidence type="ECO:0000259" key="5">
    <source>
        <dbReference type="Pfam" id="PF14226"/>
    </source>
</evidence>
<dbReference type="EMBL" id="JACMSC010000011">
    <property type="protein sequence ID" value="KAG6500001.1"/>
    <property type="molecule type" value="Genomic_DNA"/>
</dbReference>
<dbReference type="PANTHER" id="PTHR10209:SF751">
    <property type="entry name" value="OS06G0255100 PROTEIN"/>
    <property type="match status" value="1"/>
</dbReference>
<dbReference type="SUPFAM" id="SSF51197">
    <property type="entry name" value="Clavaminate synthase-like"/>
    <property type="match status" value="1"/>
</dbReference>
<dbReference type="PANTHER" id="PTHR10209">
    <property type="entry name" value="OXIDOREDUCTASE, 2OG-FE II OXYGENASE FAMILY PROTEIN"/>
    <property type="match status" value="1"/>
</dbReference>
<comment type="caution">
    <text evidence="6">The sequence shown here is derived from an EMBL/GenBank/DDBJ whole genome shotgun (WGS) entry which is preliminary data.</text>
</comment>
<organism evidence="6 7">
    <name type="scientific">Zingiber officinale</name>
    <name type="common">Ginger</name>
    <name type="synonym">Amomum zingiber</name>
    <dbReference type="NCBI Taxonomy" id="94328"/>
    <lineage>
        <taxon>Eukaryota</taxon>
        <taxon>Viridiplantae</taxon>
        <taxon>Streptophyta</taxon>
        <taxon>Embryophyta</taxon>
        <taxon>Tracheophyta</taxon>
        <taxon>Spermatophyta</taxon>
        <taxon>Magnoliopsida</taxon>
        <taxon>Liliopsida</taxon>
        <taxon>Zingiberales</taxon>
        <taxon>Zingiberaceae</taxon>
        <taxon>Zingiber</taxon>
    </lineage>
</organism>
<name>A0A8J5G566_ZINOF</name>
<keyword evidence="3" id="KW-0408">Iron</keyword>
<evidence type="ECO:0000256" key="2">
    <source>
        <dbReference type="ARBA" id="ARBA00023002"/>
    </source>
</evidence>
<gene>
    <name evidence="6" type="ORF">ZIOFF_039815</name>
</gene>
<feature type="region of interest" description="Disordered" evidence="4">
    <location>
        <begin position="1"/>
        <end position="31"/>
    </location>
</feature>
<accession>A0A8J5G566</accession>
<reference evidence="6 7" key="1">
    <citation type="submission" date="2020-08" db="EMBL/GenBank/DDBJ databases">
        <title>Plant Genome Project.</title>
        <authorList>
            <person name="Zhang R.-G."/>
        </authorList>
    </citation>
    <scope>NUCLEOTIDE SEQUENCE [LARGE SCALE GENOMIC DNA]</scope>
    <source>
        <tissue evidence="6">Rhizome</tissue>
    </source>
</reference>
<dbReference type="GO" id="GO:0046872">
    <property type="term" value="F:metal ion binding"/>
    <property type="evidence" value="ECO:0007669"/>
    <property type="project" value="UniProtKB-KW"/>
</dbReference>
<sequence length="129" mass="14738">MHVNTHQQVSPSNVYSNVTDHGSLPSSYVRPESQRPCLEEVITNANIPTIDLTSFDVVAQVAHACSSHGFFQVVNHGVEVELIREMMELVLEFFRLLAEEKAKHYFDDPAKNQFRTVSFFMLKLVYSHI</sequence>
<evidence type="ECO:0000313" key="7">
    <source>
        <dbReference type="Proteomes" id="UP000734854"/>
    </source>
</evidence>